<sequence>MSECSAQIRQSCAGQERRHAPRRDAVYPVRLKSTHYTDDAPEWFFRTKNVSANGLLLDSADVFTPGAEVAVSIAIPLGPDASFPSAQLDAPAVIVRSEPLDQEQNEGYSRRIALRFLVKPMVTTGVSMFD</sequence>
<dbReference type="Gene3D" id="2.40.10.220">
    <property type="entry name" value="predicted glycosyltransferase like domains"/>
    <property type="match status" value="1"/>
</dbReference>
<accession>A0A3A4NCI0</accession>
<feature type="domain" description="PilZ" evidence="1">
    <location>
        <begin position="16"/>
        <end position="117"/>
    </location>
</feature>
<dbReference type="Proteomes" id="UP000265882">
    <property type="component" value="Unassembled WGS sequence"/>
</dbReference>
<evidence type="ECO:0000313" key="2">
    <source>
        <dbReference type="EMBL" id="RJP18968.1"/>
    </source>
</evidence>
<dbReference type="Pfam" id="PF07238">
    <property type="entry name" value="PilZ"/>
    <property type="match status" value="1"/>
</dbReference>
<gene>
    <name evidence="2" type="ORF">C4520_13535</name>
</gene>
<comment type="caution">
    <text evidence="2">The sequence shown here is derived from an EMBL/GenBank/DDBJ whole genome shotgun (WGS) entry which is preliminary data.</text>
</comment>
<evidence type="ECO:0000313" key="3">
    <source>
        <dbReference type="Proteomes" id="UP000265882"/>
    </source>
</evidence>
<dbReference type="EMBL" id="QZKU01000094">
    <property type="protein sequence ID" value="RJP18968.1"/>
    <property type="molecule type" value="Genomic_DNA"/>
</dbReference>
<organism evidence="2 3">
    <name type="scientific">Abyssobacteria bacterium (strain SURF_5)</name>
    <dbReference type="NCBI Taxonomy" id="2093360"/>
    <lineage>
        <taxon>Bacteria</taxon>
        <taxon>Pseudomonadati</taxon>
        <taxon>Candidatus Hydrogenedentota</taxon>
        <taxon>Candidatus Abyssobacteria</taxon>
    </lineage>
</organism>
<dbReference type="GO" id="GO:0035438">
    <property type="term" value="F:cyclic-di-GMP binding"/>
    <property type="evidence" value="ECO:0007669"/>
    <property type="project" value="InterPro"/>
</dbReference>
<reference evidence="2 3" key="1">
    <citation type="journal article" date="2017" name="ISME J.">
        <title>Energy and carbon metabolisms in a deep terrestrial subsurface fluid microbial community.</title>
        <authorList>
            <person name="Momper L."/>
            <person name="Jungbluth S.P."/>
            <person name="Lee M.D."/>
            <person name="Amend J.P."/>
        </authorList>
    </citation>
    <scope>NUCLEOTIDE SEQUENCE [LARGE SCALE GENOMIC DNA]</scope>
    <source>
        <strain evidence="2">SURF_5</strain>
    </source>
</reference>
<dbReference type="SUPFAM" id="SSF141371">
    <property type="entry name" value="PilZ domain-like"/>
    <property type="match status" value="1"/>
</dbReference>
<protein>
    <submittedName>
        <fullName evidence="2">PilZ domain-containing protein</fullName>
    </submittedName>
</protein>
<proteinExistence type="predicted"/>
<name>A0A3A4NCI0_ABYX5</name>
<evidence type="ECO:0000259" key="1">
    <source>
        <dbReference type="Pfam" id="PF07238"/>
    </source>
</evidence>
<dbReference type="AlphaFoldDB" id="A0A3A4NCI0"/>
<dbReference type="InterPro" id="IPR009875">
    <property type="entry name" value="PilZ_domain"/>
</dbReference>